<dbReference type="Gene3D" id="2.30.130.40">
    <property type="entry name" value="LON domain-like"/>
    <property type="match status" value="1"/>
</dbReference>
<name>A0A9X2JJ28_9BACT</name>
<organism evidence="2 3">
    <name type="scientific">Aeoliella straminimaris</name>
    <dbReference type="NCBI Taxonomy" id="2954799"/>
    <lineage>
        <taxon>Bacteria</taxon>
        <taxon>Pseudomonadati</taxon>
        <taxon>Planctomycetota</taxon>
        <taxon>Planctomycetia</taxon>
        <taxon>Pirellulales</taxon>
        <taxon>Lacipirellulaceae</taxon>
        <taxon>Aeoliella</taxon>
    </lineage>
</organism>
<evidence type="ECO:0000313" key="3">
    <source>
        <dbReference type="Proteomes" id="UP001155241"/>
    </source>
</evidence>
<gene>
    <name evidence="2" type="ORF">NG895_11665</name>
</gene>
<dbReference type="InterPro" id="IPR015947">
    <property type="entry name" value="PUA-like_sf"/>
</dbReference>
<reference evidence="2" key="1">
    <citation type="submission" date="2022-06" db="EMBL/GenBank/DDBJ databases">
        <title>Aeoliella straminimaris, a novel planctomycete from sediments.</title>
        <authorList>
            <person name="Vitorino I.R."/>
            <person name="Lage O.M."/>
        </authorList>
    </citation>
    <scope>NUCLEOTIDE SEQUENCE</scope>
    <source>
        <strain evidence="2">ICT_H6.2</strain>
    </source>
</reference>
<dbReference type="PROSITE" id="PS51787">
    <property type="entry name" value="LON_N"/>
    <property type="match status" value="1"/>
</dbReference>
<dbReference type="PANTHER" id="PTHR46732:SF8">
    <property type="entry name" value="ATP-DEPENDENT PROTEASE LA (LON) DOMAIN PROTEIN"/>
    <property type="match status" value="1"/>
</dbReference>
<dbReference type="PANTHER" id="PTHR46732">
    <property type="entry name" value="ATP-DEPENDENT PROTEASE LA (LON) DOMAIN PROTEIN"/>
    <property type="match status" value="1"/>
</dbReference>
<keyword evidence="3" id="KW-1185">Reference proteome</keyword>
<accession>A0A9X2JJ28</accession>
<comment type="caution">
    <text evidence="2">The sequence shown here is derived from an EMBL/GenBank/DDBJ whole genome shotgun (WGS) entry which is preliminary data.</text>
</comment>
<dbReference type="InterPro" id="IPR003111">
    <property type="entry name" value="Lon_prtase_N"/>
</dbReference>
<dbReference type="EMBL" id="JAMXLR010000036">
    <property type="protein sequence ID" value="MCO6044564.1"/>
    <property type="molecule type" value="Genomic_DNA"/>
</dbReference>
<dbReference type="SUPFAM" id="SSF88697">
    <property type="entry name" value="PUA domain-like"/>
    <property type="match status" value="1"/>
</dbReference>
<dbReference type="AlphaFoldDB" id="A0A9X2JJ28"/>
<feature type="domain" description="Lon N-terminal" evidence="1">
    <location>
        <begin position="20"/>
        <end position="216"/>
    </location>
</feature>
<dbReference type="Proteomes" id="UP001155241">
    <property type="component" value="Unassembled WGS sequence"/>
</dbReference>
<evidence type="ECO:0000259" key="1">
    <source>
        <dbReference type="PROSITE" id="PS51787"/>
    </source>
</evidence>
<dbReference type="InterPro" id="IPR046336">
    <property type="entry name" value="Lon_prtase_N_sf"/>
</dbReference>
<proteinExistence type="predicted"/>
<evidence type="ECO:0000313" key="2">
    <source>
        <dbReference type="EMBL" id="MCO6044564.1"/>
    </source>
</evidence>
<dbReference type="RefSeq" id="WP_252852675.1">
    <property type="nucleotide sequence ID" value="NZ_JAMXLR010000036.1"/>
</dbReference>
<dbReference type="Pfam" id="PF02190">
    <property type="entry name" value="LON_substr_bdg"/>
    <property type="match status" value="1"/>
</dbReference>
<dbReference type="SMART" id="SM00464">
    <property type="entry name" value="LON"/>
    <property type="match status" value="1"/>
</dbReference>
<sequence>MSPSDFDHAEFDPGEFSGTVRMFPIPNLVMFPHVVQPLHVFEERYREMMADALVGDRLIAMPVLQPGWEPDYAGRPPLEPWACLGKMVLHNKLPDGCYNLLMMGVGRLKLVEEMAPLRSFRQAKADLVADVPVCCTSDEGEMLHQRIVEVFAQRMATGDAPCSLRPLLENDLPLATLTDLVAYALPLGCKQKLQLLSQPCVAKRARLLLDFLGVDVTKPQHTMLSTGYSTGFPPPFSAN</sequence>
<protein>
    <submittedName>
        <fullName evidence="2">LON peptidase substrate-binding domain-containing protein</fullName>
    </submittedName>
</protein>